<keyword evidence="4 7" id="KW-0812">Transmembrane</keyword>
<keyword evidence="9" id="KW-1185">Reference proteome</keyword>
<evidence type="ECO:0000256" key="6">
    <source>
        <dbReference type="ARBA" id="ARBA00023136"/>
    </source>
</evidence>
<keyword evidence="6 7" id="KW-0472">Membrane</keyword>
<evidence type="ECO:0000256" key="1">
    <source>
        <dbReference type="ARBA" id="ARBA00004651"/>
    </source>
</evidence>
<accession>A0ABR9XRF7</accession>
<evidence type="ECO:0000256" key="3">
    <source>
        <dbReference type="ARBA" id="ARBA00022475"/>
    </source>
</evidence>
<keyword evidence="5 7" id="KW-1133">Transmembrane helix</keyword>
<dbReference type="Pfam" id="PF03773">
    <property type="entry name" value="ArsP_1"/>
    <property type="match status" value="1"/>
</dbReference>
<feature type="transmembrane region" description="Helical" evidence="7">
    <location>
        <begin position="262"/>
        <end position="283"/>
    </location>
</feature>
<evidence type="ECO:0000256" key="4">
    <source>
        <dbReference type="ARBA" id="ARBA00022692"/>
    </source>
</evidence>
<feature type="transmembrane region" description="Helical" evidence="7">
    <location>
        <begin position="22"/>
        <end position="40"/>
    </location>
</feature>
<feature type="transmembrane region" description="Helical" evidence="7">
    <location>
        <begin position="199"/>
        <end position="218"/>
    </location>
</feature>
<feature type="transmembrane region" description="Helical" evidence="7">
    <location>
        <begin position="295"/>
        <end position="316"/>
    </location>
</feature>
<evidence type="ECO:0000256" key="5">
    <source>
        <dbReference type="ARBA" id="ARBA00022989"/>
    </source>
</evidence>
<feature type="transmembrane region" description="Helical" evidence="7">
    <location>
        <begin position="336"/>
        <end position="355"/>
    </location>
</feature>
<evidence type="ECO:0000256" key="7">
    <source>
        <dbReference type="SAM" id="Phobius"/>
    </source>
</evidence>
<gene>
    <name evidence="8" type="ORF">INT08_05140</name>
</gene>
<proteinExistence type="inferred from homology"/>
<name>A0ABR9XRF7_9CHLB</name>
<organism evidence="8 9">
    <name type="scientific">Prosthecochloris ethylica</name>
    <dbReference type="NCBI Taxonomy" id="2743976"/>
    <lineage>
        <taxon>Bacteria</taxon>
        <taxon>Pseudomonadati</taxon>
        <taxon>Chlorobiota</taxon>
        <taxon>Chlorobiia</taxon>
        <taxon>Chlorobiales</taxon>
        <taxon>Chlorobiaceae</taxon>
        <taxon>Prosthecochloris</taxon>
    </lineage>
</organism>
<reference evidence="8 9" key="1">
    <citation type="journal article" date="2020" name="Microorganisms">
        <title>Simultaneous Genome Sequencing of Prosthecochloris ethylica and Desulfuromonas acetoxidans within a Syntrophic Mixture Reveals Unique Pili and Protein Interactions.</title>
        <authorList>
            <person name="Kyndt J.A."/>
            <person name="Van Beeumen J.J."/>
            <person name="Meyer T.E."/>
        </authorList>
    </citation>
    <scope>NUCLEOTIDE SEQUENCE [LARGE SCALE GENOMIC DNA]</scope>
    <source>
        <strain evidence="8 9">N3</strain>
    </source>
</reference>
<protein>
    <submittedName>
        <fullName evidence="8">SO_0444 family Cu/Zn efflux transporter</fullName>
    </submittedName>
</protein>
<evidence type="ECO:0000313" key="8">
    <source>
        <dbReference type="EMBL" id="MBF0636564.1"/>
    </source>
</evidence>
<evidence type="ECO:0000256" key="2">
    <source>
        <dbReference type="ARBA" id="ARBA00006386"/>
    </source>
</evidence>
<comment type="caution">
    <text evidence="8">The sequence shown here is derived from an EMBL/GenBank/DDBJ whole genome shotgun (WGS) entry which is preliminary data.</text>
</comment>
<dbReference type="InterPro" id="IPR005524">
    <property type="entry name" value="DUF318"/>
</dbReference>
<dbReference type="PANTHER" id="PTHR34184:SF4">
    <property type="entry name" value="UPF0718 PROTEIN YCGR"/>
    <property type="match status" value="1"/>
</dbReference>
<dbReference type="InterPro" id="IPR052923">
    <property type="entry name" value="UPF0718"/>
</dbReference>
<dbReference type="NCBIfam" id="NF033936">
    <property type="entry name" value="CuZnOut_SO0444"/>
    <property type="match status" value="1"/>
</dbReference>
<comment type="similarity">
    <text evidence="2">Belongs to the UPF0718 family.</text>
</comment>
<evidence type="ECO:0000313" key="9">
    <source>
        <dbReference type="Proteomes" id="UP000619838"/>
    </source>
</evidence>
<feature type="transmembrane region" description="Helical" evidence="7">
    <location>
        <begin position="119"/>
        <end position="139"/>
    </location>
</feature>
<dbReference type="Proteomes" id="UP000619838">
    <property type="component" value="Unassembled WGS sequence"/>
</dbReference>
<feature type="transmembrane region" description="Helical" evidence="7">
    <location>
        <begin position="230"/>
        <end position="250"/>
    </location>
</feature>
<dbReference type="RefSeq" id="WP_114608472.1">
    <property type="nucleotide sequence ID" value="NZ_JABVZQ010000003.1"/>
</dbReference>
<sequence>MNESVSVLMNVLGASWAVLVEAAPWMLMGFAVAGLFRAFLPGDLVSKHMGGKGIGGILKASALGVPVPLCSCGVLPAAAGLKKQGAGKGPVTSFLISTPETGLDSIAVTYALLDPLMTVIRPLVSFVTATAAGVSVAFFERFEQPTAADAQAAAAPAACGTGESCCSSESRHDPELRKPVAERIRSGLGFAFNDLLGDIGRWFLLGVLLAGCISAIVSPDMIGLVADNELLSMLVMLVVSIPLYVCATASTPVAAALAMKGIAPGAALVFLLAGPATNVASLTVISRLLGKTSTIVYLATIIVASLAAGLLVNHLYHLLGLDITSWAGTDVHGKSSPMEMVSAVVLLILTLRAMLRKNAHSETS</sequence>
<dbReference type="EMBL" id="JADGII010000006">
    <property type="protein sequence ID" value="MBF0636564.1"/>
    <property type="molecule type" value="Genomic_DNA"/>
</dbReference>
<keyword evidence="3" id="KW-1003">Cell membrane</keyword>
<comment type="subcellular location">
    <subcellularLocation>
        <location evidence="1">Cell membrane</location>
        <topology evidence="1">Multi-pass membrane protein</topology>
    </subcellularLocation>
</comment>
<dbReference type="PANTHER" id="PTHR34184">
    <property type="entry name" value="UPF0718 PROTEIN YCGR"/>
    <property type="match status" value="1"/>
</dbReference>